<organism evidence="2 3">
    <name type="scientific">Pinctada imbricata</name>
    <name type="common">Atlantic pearl-oyster</name>
    <name type="synonym">Pinctada martensii</name>
    <dbReference type="NCBI Taxonomy" id="66713"/>
    <lineage>
        <taxon>Eukaryota</taxon>
        <taxon>Metazoa</taxon>
        <taxon>Spiralia</taxon>
        <taxon>Lophotrochozoa</taxon>
        <taxon>Mollusca</taxon>
        <taxon>Bivalvia</taxon>
        <taxon>Autobranchia</taxon>
        <taxon>Pteriomorphia</taxon>
        <taxon>Pterioida</taxon>
        <taxon>Pterioidea</taxon>
        <taxon>Pteriidae</taxon>
        <taxon>Pinctada</taxon>
    </lineage>
</organism>
<reference evidence="2" key="1">
    <citation type="submission" date="2019-08" db="EMBL/GenBank/DDBJ databases">
        <title>The improved chromosome-level genome for the pearl oyster Pinctada fucata martensii using PacBio sequencing and Hi-C.</title>
        <authorList>
            <person name="Zheng Z."/>
        </authorList>
    </citation>
    <scope>NUCLEOTIDE SEQUENCE</scope>
    <source>
        <strain evidence="2">ZZ-2019</strain>
        <tissue evidence="2">Adductor muscle</tissue>
    </source>
</reference>
<evidence type="ECO:0000256" key="1">
    <source>
        <dbReference type="SAM" id="MobiDB-lite"/>
    </source>
</evidence>
<comment type="caution">
    <text evidence="2">The sequence shown here is derived from an EMBL/GenBank/DDBJ whole genome shotgun (WGS) entry which is preliminary data.</text>
</comment>
<evidence type="ECO:0000313" key="3">
    <source>
        <dbReference type="Proteomes" id="UP001186944"/>
    </source>
</evidence>
<feature type="compositionally biased region" description="Basic residues" evidence="1">
    <location>
        <begin position="267"/>
        <end position="277"/>
    </location>
</feature>
<dbReference type="EMBL" id="VSWD01000010">
    <property type="protein sequence ID" value="KAK3091761.1"/>
    <property type="molecule type" value="Genomic_DNA"/>
</dbReference>
<gene>
    <name evidence="2" type="ORF">FSP39_022440</name>
</gene>
<evidence type="ECO:0000313" key="2">
    <source>
        <dbReference type="EMBL" id="KAK3091761.1"/>
    </source>
</evidence>
<protein>
    <submittedName>
        <fullName evidence="2">Uncharacterized protein</fullName>
    </submittedName>
</protein>
<keyword evidence="3" id="KW-1185">Reference proteome</keyword>
<proteinExistence type="predicted"/>
<sequence>MLDAWITDPDFCDLVSQLAIEDVDHSEEELCTCYGRGKTREELVLPRLPKANVRMEKMNKFVAPSHHYRRPRGKGRGLLRSHQAPASSVGHVARSVEVRSENSSHSLISFGSTSSLDSIDSTTPLTKSTNLSIESTFTDPVIPPVTTSTNVSIESAFTDPVIPLVTTSTNISTGSTSTDHPAIVNSTSATCNTSTCTTAPNISYVDTEPRVSSSVEPRREAVLPWGSWRQDNNIQEKYGPIDTDYGEYRPPQRKATTLDAFISVSPSKKKKKNKKKHGDGNENISPEIVQSNNLNLITPSDSLTTAPCDNLAPAPCDNLASTSSDKVTATPCDTFPSSTDDNLTQSDVHTVTDSWSLCGPYVVQMNNVPCGCDISVLQDIVSSYGMIKELEVMKLGSSASVRFQLESSDSCEWVVECLDNTECIFPNVLNKPLECFCVGQVPSS</sequence>
<dbReference type="Proteomes" id="UP001186944">
    <property type="component" value="Unassembled WGS sequence"/>
</dbReference>
<accession>A0AA88Y0T9</accession>
<dbReference type="AlphaFoldDB" id="A0AA88Y0T9"/>
<name>A0AA88Y0T9_PINIB</name>
<feature type="compositionally biased region" description="Basic residues" evidence="1">
    <location>
        <begin position="66"/>
        <end position="79"/>
    </location>
</feature>
<feature type="region of interest" description="Disordered" evidence="1">
    <location>
        <begin position="263"/>
        <end position="288"/>
    </location>
</feature>
<feature type="region of interest" description="Disordered" evidence="1">
    <location>
        <begin position="65"/>
        <end position="96"/>
    </location>
</feature>